<dbReference type="EMBL" id="JANHOG010000079">
    <property type="protein sequence ID" value="KAJ3558585.1"/>
    <property type="molecule type" value="Genomic_DNA"/>
</dbReference>
<name>A0ACC1TD82_9APHY</name>
<reference evidence="1" key="1">
    <citation type="submission" date="2022-07" db="EMBL/GenBank/DDBJ databases">
        <title>Genome Sequence of Phlebia brevispora.</title>
        <authorList>
            <person name="Buettner E."/>
        </authorList>
    </citation>
    <scope>NUCLEOTIDE SEQUENCE</scope>
    <source>
        <strain evidence="1">MPL23</strain>
    </source>
</reference>
<evidence type="ECO:0000313" key="1">
    <source>
        <dbReference type="EMBL" id="KAJ3558585.1"/>
    </source>
</evidence>
<sequence>MDALGSWTTSRDFPSTQYLQLGLTEVWLPYPTDCAIIKKDQIYLCDSGGNKAFRTNAAVDLTIITGQYLDGTTDVTRTWHFGTPTAEEKRAFTRVLQGHIAIDTAIFPNGTSGTCNRVELTQPSSDSFARRPLWEDGLDYRHGTGHGVGHFLNVHEGPQGIGVRIVYNSTPLKVGMVVSNEPGFYADGRFGIRIENVVVVREASTPNNFGDKGYLGFEHLTMCPMHKNLIDESLISPPERRWIDAYHAEVWEKVSPLLQNDARALGWLKRECAPL</sequence>
<accession>A0ACC1TD82</accession>
<organism evidence="1 2">
    <name type="scientific">Phlebia brevispora</name>
    <dbReference type="NCBI Taxonomy" id="194682"/>
    <lineage>
        <taxon>Eukaryota</taxon>
        <taxon>Fungi</taxon>
        <taxon>Dikarya</taxon>
        <taxon>Basidiomycota</taxon>
        <taxon>Agaricomycotina</taxon>
        <taxon>Agaricomycetes</taxon>
        <taxon>Polyporales</taxon>
        <taxon>Meruliaceae</taxon>
        <taxon>Phlebia</taxon>
    </lineage>
</organism>
<comment type="caution">
    <text evidence="1">The sequence shown here is derived from an EMBL/GenBank/DDBJ whole genome shotgun (WGS) entry which is preliminary data.</text>
</comment>
<protein>
    <submittedName>
        <fullName evidence="1">Uncharacterized protein</fullName>
    </submittedName>
</protein>
<proteinExistence type="predicted"/>
<dbReference type="Proteomes" id="UP001148662">
    <property type="component" value="Unassembled WGS sequence"/>
</dbReference>
<keyword evidence="2" id="KW-1185">Reference proteome</keyword>
<evidence type="ECO:0000313" key="2">
    <source>
        <dbReference type="Proteomes" id="UP001148662"/>
    </source>
</evidence>
<gene>
    <name evidence="1" type="ORF">NM688_g831</name>
</gene>